<comment type="caution">
    <text evidence="1">The sequence shown here is derived from an EMBL/GenBank/DDBJ whole genome shotgun (WGS) entry which is preliminary data.</text>
</comment>
<evidence type="ECO:0000313" key="2">
    <source>
        <dbReference type="Proteomes" id="UP000604241"/>
    </source>
</evidence>
<gene>
    <name evidence="1" type="ORF">H9657_14260</name>
</gene>
<evidence type="ECO:0000313" key="1">
    <source>
        <dbReference type="EMBL" id="MBD7919433.1"/>
    </source>
</evidence>
<dbReference type="Proteomes" id="UP000604241">
    <property type="component" value="Unassembled WGS sequence"/>
</dbReference>
<organism evidence="1 2">
    <name type="scientific">Cellulomonas avistercoris</name>
    <dbReference type="NCBI Taxonomy" id="2762242"/>
    <lineage>
        <taxon>Bacteria</taxon>
        <taxon>Bacillati</taxon>
        <taxon>Actinomycetota</taxon>
        <taxon>Actinomycetes</taxon>
        <taxon>Micrococcales</taxon>
        <taxon>Cellulomonadaceae</taxon>
        <taxon>Cellulomonas</taxon>
    </lineage>
</organism>
<keyword evidence="2" id="KW-1185">Reference proteome</keyword>
<evidence type="ECO:0008006" key="3">
    <source>
        <dbReference type="Google" id="ProtNLM"/>
    </source>
</evidence>
<sequence>MSAAVVPTPDLGEDRRAAAADAPVAVPDTGATLLALPGDVRWRDDARVRAAVTAVARRLLAPGSLDARRGTDAVLRALLAPGRYVVPVGTGCVGVSASHEAGRTYVAVAPGAVVVDACVLDRWREVEAVGVDAFTAPERAAQRTPWDRVRAWTALECAVKAGRADLLRPHDRASILVAGTGGAAVVDGDGVGLHLVHHGGRLRAVCVRVAVTPPHAAPSTTVPRSAAVAAGRVPVGAHP</sequence>
<reference evidence="1 2" key="1">
    <citation type="submission" date="2020-08" db="EMBL/GenBank/DDBJ databases">
        <title>A Genomic Blueprint of the Chicken Gut Microbiome.</title>
        <authorList>
            <person name="Gilroy R."/>
            <person name="Ravi A."/>
            <person name="Getino M."/>
            <person name="Pursley I."/>
            <person name="Horton D.L."/>
            <person name="Alikhan N.-F."/>
            <person name="Baker D."/>
            <person name="Gharbi K."/>
            <person name="Hall N."/>
            <person name="Watson M."/>
            <person name="Adriaenssens E.M."/>
            <person name="Foster-Nyarko E."/>
            <person name="Jarju S."/>
            <person name="Secka A."/>
            <person name="Antonio M."/>
            <person name="Oren A."/>
            <person name="Chaudhuri R."/>
            <person name="La Ragione R.M."/>
            <person name="Hildebrand F."/>
            <person name="Pallen M.J."/>
        </authorList>
    </citation>
    <scope>NUCLEOTIDE SEQUENCE [LARGE SCALE GENOMIC DNA]</scope>
    <source>
        <strain evidence="1 2">Sa3CUA2</strain>
    </source>
</reference>
<name>A0ABR8QG75_9CELL</name>
<protein>
    <recommendedName>
        <fullName evidence="3">4'-phosphopantetheinyl transferase domain-containing protein</fullName>
    </recommendedName>
</protein>
<dbReference type="EMBL" id="JACSQV010000012">
    <property type="protein sequence ID" value="MBD7919433.1"/>
    <property type="molecule type" value="Genomic_DNA"/>
</dbReference>
<accession>A0ABR8QG75</accession>
<proteinExistence type="predicted"/>
<dbReference type="RefSeq" id="WP_191784079.1">
    <property type="nucleotide sequence ID" value="NZ_JACSQV010000012.1"/>
</dbReference>